<protein>
    <submittedName>
        <fullName evidence="1">Uncharacterized protein</fullName>
    </submittedName>
</protein>
<comment type="caution">
    <text evidence="1">The sequence shown here is derived from an EMBL/GenBank/DDBJ whole genome shotgun (WGS) entry which is preliminary data.</text>
</comment>
<name>A0ABS7G8P4_9BACT</name>
<evidence type="ECO:0000313" key="1">
    <source>
        <dbReference type="EMBL" id="MBW8683072.1"/>
    </source>
</evidence>
<sequence>MRKLFFTFTICFFTILSIAQTRIEVVEQDKLFELKVDENRFDYGWLPSMSGNIPCFRDYTKTEISTELVDIKKDSVIHTSTETEERGLKIVPAKITLDKDGRIFFLRGEITGAWEDVIPDEFEIFVGRRVDTVSNLAVSPNLHGDIYYNGVKVDKTIVIAKVPAFYLKDFKKFEAYRSSKEDVNLDNKKMLFEISTVVDEESILVFGLSSRYAEIFNIGKLLIGKQSDEKIY</sequence>
<organism evidence="1 2">
    <name type="scientific">Chitinophaga rhizophila</name>
    <dbReference type="NCBI Taxonomy" id="2866212"/>
    <lineage>
        <taxon>Bacteria</taxon>
        <taxon>Pseudomonadati</taxon>
        <taxon>Bacteroidota</taxon>
        <taxon>Chitinophagia</taxon>
        <taxon>Chitinophagales</taxon>
        <taxon>Chitinophagaceae</taxon>
        <taxon>Chitinophaga</taxon>
    </lineage>
</organism>
<dbReference type="RefSeq" id="WP_220248305.1">
    <property type="nucleotide sequence ID" value="NZ_JAICCF010000001.1"/>
</dbReference>
<keyword evidence="2" id="KW-1185">Reference proteome</keyword>
<reference evidence="1 2" key="1">
    <citation type="submission" date="2021-08" db="EMBL/GenBank/DDBJ databases">
        <title>The genome sequence of Chitinophaga sp. B61.</title>
        <authorList>
            <person name="Zhang X."/>
        </authorList>
    </citation>
    <scope>NUCLEOTIDE SEQUENCE [LARGE SCALE GENOMIC DNA]</scope>
    <source>
        <strain evidence="1 2">B61</strain>
    </source>
</reference>
<dbReference type="Proteomes" id="UP000812961">
    <property type="component" value="Unassembled WGS sequence"/>
</dbReference>
<proteinExistence type="predicted"/>
<gene>
    <name evidence="1" type="ORF">K1Y79_01880</name>
</gene>
<evidence type="ECO:0000313" key="2">
    <source>
        <dbReference type="Proteomes" id="UP000812961"/>
    </source>
</evidence>
<accession>A0ABS7G8P4</accession>
<dbReference type="EMBL" id="JAICCF010000001">
    <property type="protein sequence ID" value="MBW8683072.1"/>
    <property type="molecule type" value="Genomic_DNA"/>
</dbReference>